<protein>
    <submittedName>
        <fullName evidence="1">Uncharacterized protein</fullName>
    </submittedName>
</protein>
<name>A0ABQ2BXB9_9FLAO</name>
<evidence type="ECO:0000313" key="2">
    <source>
        <dbReference type="Proteomes" id="UP000624701"/>
    </source>
</evidence>
<dbReference type="EMBL" id="BMDQ01000001">
    <property type="protein sequence ID" value="GGI57137.1"/>
    <property type="molecule type" value="Genomic_DNA"/>
</dbReference>
<reference evidence="2" key="1">
    <citation type="journal article" date="2019" name="Int. J. Syst. Evol. Microbiol.">
        <title>The Global Catalogue of Microorganisms (GCM) 10K type strain sequencing project: providing services to taxonomists for standard genome sequencing and annotation.</title>
        <authorList>
            <consortium name="The Broad Institute Genomics Platform"/>
            <consortium name="The Broad Institute Genome Sequencing Center for Infectious Disease"/>
            <person name="Wu L."/>
            <person name="Ma J."/>
        </authorList>
    </citation>
    <scope>NUCLEOTIDE SEQUENCE [LARGE SCALE GENOMIC DNA]</scope>
    <source>
        <strain evidence="2">CCM 8681</strain>
    </source>
</reference>
<accession>A0ABQ2BXB9</accession>
<comment type="caution">
    <text evidence="1">The sequence shown here is derived from an EMBL/GenBank/DDBJ whole genome shotgun (WGS) entry which is preliminary data.</text>
</comment>
<gene>
    <name evidence="1" type="ORF">GCM10011444_14460</name>
</gene>
<dbReference type="Proteomes" id="UP000624701">
    <property type="component" value="Unassembled WGS sequence"/>
</dbReference>
<keyword evidence="2" id="KW-1185">Reference proteome</keyword>
<sequence length="70" mass="8058">MLNHVNEIPDLNINELDAKSDILHLVFNWFGGGIGIYSRERIKSDKALKIVRDIKGKYASAEFMLKNYFS</sequence>
<dbReference type="RefSeq" id="WP_188374017.1">
    <property type="nucleotide sequence ID" value="NZ_BMDQ01000001.1"/>
</dbReference>
<proteinExistence type="predicted"/>
<evidence type="ECO:0000313" key="1">
    <source>
        <dbReference type="EMBL" id="GGI57137.1"/>
    </source>
</evidence>
<organism evidence="1 2">
    <name type="scientific">Winogradskyella haliclonae</name>
    <dbReference type="NCBI Taxonomy" id="2048558"/>
    <lineage>
        <taxon>Bacteria</taxon>
        <taxon>Pseudomonadati</taxon>
        <taxon>Bacteroidota</taxon>
        <taxon>Flavobacteriia</taxon>
        <taxon>Flavobacteriales</taxon>
        <taxon>Flavobacteriaceae</taxon>
        <taxon>Winogradskyella</taxon>
    </lineage>
</organism>